<feature type="compositionally biased region" description="Low complexity" evidence="1">
    <location>
        <begin position="52"/>
        <end position="72"/>
    </location>
</feature>
<evidence type="ECO:0000256" key="1">
    <source>
        <dbReference type="SAM" id="MobiDB-lite"/>
    </source>
</evidence>
<dbReference type="Proteomes" id="UP000193978">
    <property type="component" value="Chromosome"/>
</dbReference>
<feature type="compositionally biased region" description="Low complexity" evidence="1">
    <location>
        <begin position="141"/>
        <end position="170"/>
    </location>
</feature>
<protein>
    <recommendedName>
        <fullName evidence="5">DUF1236 domain-containing protein</fullName>
    </recommendedName>
</protein>
<dbReference type="Pfam" id="PF06823">
    <property type="entry name" value="DUF1236"/>
    <property type="match status" value="1"/>
</dbReference>
<name>A0A1W6MXT2_9HYPH</name>
<evidence type="ECO:0000256" key="2">
    <source>
        <dbReference type="SAM" id="SignalP"/>
    </source>
</evidence>
<evidence type="ECO:0000313" key="3">
    <source>
        <dbReference type="EMBL" id="ARN82384.1"/>
    </source>
</evidence>
<feature type="chain" id="PRO_5010888703" description="DUF1236 domain-containing protein" evidence="2">
    <location>
        <begin position="22"/>
        <end position="284"/>
    </location>
</feature>
<keyword evidence="4" id="KW-1185">Reference proteome</keyword>
<evidence type="ECO:0008006" key="5">
    <source>
        <dbReference type="Google" id="ProtNLM"/>
    </source>
</evidence>
<dbReference type="EMBL" id="CP019948">
    <property type="protein sequence ID" value="ARN82384.1"/>
    <property type="molecule type" value="Genomic_DNA"/>
</dbReference>
<dbReference type="AlphaFoldDB" id="A0A1W6MXT2"/>
<dbReference type="InterPro" id="IPR009642">
    <property type="entry name" value="DUF1236"/>
</dbReference>
<reference evidence="3 4" key="1">
    <citation type="submission" date="2017-02" db="EMBL/GenBank/DDBJ databases">
        <authorList>
            <person name="Peterson S.W."/>
        </authorList>
    </citation>
    <scope>NUCLEOTIDE SEQUENCE [LARGE SCALE GENOMIC DNA]</scope>
    <source>
        <strain evidence="3 4">S285</strain>
    </source>
</reference>
<feature type="compositionally biased region" description="Polar residues" evidence="1">
    <location>
        <begin position="88"/>
        <end position="140"/>
    </location>
</feature>
<organism evidence="3 4">
    <name type="scientific">Methylocystis bryophila</name>
    <dbReference type="NCBI Taxonomy" id="655015"/>
    <lineage>
        <taxon>Bacteria</taxon>
        <taxon>Pseudomonadati</taxon>
        <taxon>Pseudomonadota</taxon>
        <taxon>Alphaproteobacteria</taxon>
        <taxon>Hyphomicrobiales</taxon>
        <taxon>Methylocystaceae</taxon>
        <taxon>Methylocystis</taxon>
    </lineage>
</organism>
<dbReference type="Gene3D" id="3.10.450.160">
    <property type="entry name" value="inner membrane protein cigr"/>
    <property type="match status" value="1"/>
</dbReference>
<evidence type="ECO:0000313" key="4">
    <source>
        <dbReference type="Proteomes" id="UP000193978"/>
    </source>
</evidence>
<gene>
    <name evidence="3" type="ORF">B1812_16285</name>
</gene>
<accession>A0A1W6MXT2</accession>
<feature type="signal peptide" evidence="2">
    <location>
        <begin position="1"/>
        <end position="21"/>
    </location>
</feature>
<proteinExistence type="predicted"/>
<sequence length="284" mass="29302">MKNTIRTGVTLAALISAAALANAQTAQTDRSGRHSSPIYSQAPEQARTKETQPPQQGAAAEQGAGSAAQRGAEQSDARSGLKDGAGQTGNASEQRATEGQTPNQQTGRIGQSENGAGPTEQSKPAGQQIQPGQRASQRPNAQQLGAQGRAGARQGAATPAQTGAQATRQQPLQGQARAQGAAISPDQQARIRDTVRNDHAARIDHADFGLNVGAVVPRSERLAVLPSNVVAIVPRYRGYKFVIVEDDIVIVDPRTYRVAAVIPETGEPGVAPGIVAPRAGGPCG</sequence>
<feature type="region of interest" description="Disordered" evidence="1">
    <location>
        <begin position="26"/>
        <end position="190"/>
    </location>
</feature>
<keyword evidence="2" id="KW-0732">Signal</keyword>
<dbReference type="KEGG" id="mbry:B1812_16285"/>